<gene>
    <name evidence="2" type="ORF">S01H1_09808</name>
</gene>
<feature type="region of interest" description="Disordered" evidence="1">
    <location>
        <begin position="78"/>
        <end position="98"/>
    </location>
</feature>
<feature type="non-terminal residue" evidence="2">
    <location>
        <position position="248"/>
    </location>
</feature>
<feature type="region of interest" description="Disordered" evidence="1">
    <location>
        <begin position="1"/>
        <end position="65"/>
    </location>
</feature>
<protein>
    <submittedName>
        <fullName evidence="2">Uncharacterized protein</fullName>
    </submittedName>
</protein>
<feature type="compositionally biased region" description="Basic and acidic residues" evidence="1">
    <location>
        <begin position="1"/>
        <end position="10"/>
    </location>
</feature>
<organism evidence="2">
    <name type="scientific">marine sediment metagenome</name>
    <dbReference type="NCBI Taxonomy" id="412755"/>
    <lineage>
        <taxon>unclassified sequences</taxon>
        <taxon>metagenomes</taxon>
        <taxon>ecological metagenomes</taxon>
    </lineage>
</organism>
<evidence type="ECO:0000256" key="1">
    <source>
        <dbReference type="SAM" id="MobiDB-lite"/>
    </source>
</evidence>
<name>X0RFT8_9ZZZZ</name>
<accession>X0RFT8</accession>
<sequence length="248" mass="27261">MKMSEKDESSQRGTTEFTPPVDEVRKSMKTAASYSERVQKQKSKTDSLKGKGKPLGGAPPIPEGKLASLVQPVFDAEEEGGGEEFRVPQEPPPEVGGVGAAYAANQALMRGETEGPISMKEAKKIGKPLSEKSIEALKATKKEMDAPGESEDNTKERLEAADEDLVHRDDIGIDFGQLVNARSNLMSKERRAAIEDRLGALDISDMIMKREIVQRIPVIPGKLEYTIRTYNQHEHLFCLNYVFSTPGS</sequence>
<evidence type="ECO:0000313" key="2">
    <source>
        <dbReference type="EMBL" id="GAF67774.1"/>
    </source>
</evidence>
<dbReference type="EMBL" id="BARS01005012">
    <property type="protein sequence ID" value="GAF67774.1"/>
    <property type="molecule type" value="Genomic_DNA"/>
</dbReference>
<proteinExistence type="predicted"/>
<feature type="compositionally biased region" description="Basic and acidic residues" evidence="1">
    <location>
        <begin position="37"/>
        <end position="49"/>
    </location>
</feature>
<dbReference type="AlphaFoldDB" id="X0RFT8"/>
<comment type="caution">
    <text evidence="2">The sequence shown here is derived from an EMBL/GenBank/DDBJ whole genome shotgun (WGS) entry which is preliminary data.</text>
</comment>
<reference evidence="2" key="1">
    <citation type="journal article" date="2014" name="Front. Microbiol.">
        <title>High frequency of phylogenetically diverse reductive dehalogenase-homologous genes in deep subseafloor sedimentary metagenomes.</title>
        <authorList>
            <person name="Kawai M."/>
            <person name="Futagami T."/>
            <person name="Toyoda A."/>
            <person name="Takaki Y."/>
            <person name="Nishi S."/>
            <person name="Hori S."/>
            <person name="Arai W."/>
            <person name="Tsubouchi T."/>
            <person name="Morono Y."/>
            <person name="Uchiyama I."/>
            <person name="Ito T."/>
            <person name="Fujiyama A."/>
            <person name="Inagaki F."/>
            <person name="Takami H."/>
        </authorList>
    </citation>
    <scope>NUCLEOTIDE SEQUENCE</scope>
    <source>
        <strain evidence="2">Expedition CK06-06</strain>
    </source>
</reference>